<organism evidence="3 4">
    <name type="scientific">Enhygromyxa salina</name>
    <dbReference type="NCBI Taxonomy" id="215803"/>
    <lineage>
        <taxon>Bacteria</taxon>
        <taxon>Pseudomonadati</taxon>
        <taxon>Myxococcota</taxon>
        <taxon>Polyangia</taxon>
        <taxon>Nannocystales</taxon>
        <taxon>Nannocystaceae</taxon>
        <taxon>Enhygromyxa</taxon>
    </lineage>
</organism>
<evidence type="ECO:0000313" key="3">
    <source>
        <dbReference type="EMBL" id="PRP99591.1"/>
    </source>
</evidence>
<accession>A0A2S9Y3F1</accession>
<gene>
    <name evidence="3" type="ORF">ENSA7_62290</name>
</gene>
<dbReference type="SUPFAM" id="SSF54427">
    <property type="entry name" value="NTF2-like"/>
    <property type="match status" value="1"/>
</dbReference>
<dbReference type="Pfam" id="PF04280">
    <property type="entry name" value="Tim44"/>
    <property type="match status" value="1"/>
</dbReference>
<dbReference type="SMART" id="SM00978">
    <property type="entry name" value="Tim44"/>
    <property type="match status" value="1"/>
</dbReference>
<feature type="domain" description="Tim44-like" evidence="2">
    <location>
        <begin position="338"/>
        <end position="523"/>
    </location>
</feature>
<dbReference type="AlphaFoldDB" id="A0A2S9Y3F1"/>
<evidence type="ECO:0000259" key="2">
    <source>
        <dbReference type="SMART" id="SM00978"/>
    </source>
</evidence>
<evidence type="ECO:0000256" key="1">
    <source>
        <dbReference type="SAM" id="Phobius"/>
    </source>
</evidence>
<protein>
    <submittedName>
        <fullName evidence="3">Tim44-like domain protein</fullName>
    </submittedName>
</protein>
<comment type="caution">
    <text evidence="3">The sequence shown here is derived from an EMBL/GenBank/DDBJ whole genome shotgun (WGS) entry which is preliminary data.</text>
</comment>
<keyword evidence="1" id="KW-1133">Transmembrane helix</keyword>
<keyword evidence="1" id="KW-0812">Transmembrane</keyword>
<feature type="transmembrane region" description="Helical" evidence="1">
    <location>
        <begin position="71"/>
        <end position="96"/>
    </location>
</feature>
<dbReference type="OrthoDB" id="9780873at2"/>
<dbReference type="Proteomes" id="UP000238823">
    <property type="component" value="Unassembled WGS sequence"/>
</dbReference>
<feature type="transmembrane region" description="Helical" evidence="1">
    <location>
        <begin position="12"/>
        <end position="37"/>
    </location>
</feature>
<name>A0A2S9Y3F1_9BACT</name>
<evidence type="ECO:0000313" key="4">
    <source>
        <dbReference type="Proteomes" id="UP000238823"/>
    </source>
</evidence>
<dbReference type="InterPro" id="IPR032710">
    <property type="entry name" value="NTF2-like_dom_sf"/>
</dbReference>
<dbReference type="InterPro" id="IPR007379">
    <property type="entry name" value="Tim44-like_dom"/>
</dbReference>
<dbReference type="EMBL" id="PVNL01000120">
    <property type="protein sequence ID" value="PRP99591.1"/>
    <property type="molecule type" value="Genomic_DNA"/>
</dbReference>
<dbReference type="Gene3D" id="3.10.450.240">
    <property type="match status" value="1"/>
</dbReference>
<reference evidence="3 4" key="1">
    <citation type="submission" date="2018-03" db="EMBL/GenBank/DDBJ databases">
        <title>Draft Genome Sequences of the Obligatory Marine Myxobacteria Enhygromyxa salina SWB007.</title>
        <authorList>
            <person name="Poehlein A."/>
            <person name="Moghaddam J.A."/>
            <person name="Harms H."/>
            <person name="Alanjari M."/>
            <person name="Koenig G.M."/>
            <person name="Daniel R."/>
            <person name="Schaeberle T.F."/>
        </authorList>
    </citation>
    <scope>NUCLEOTIDE SEQUENCE [LARGE SCALE GENOMIC DNA]</scope>
    <source>
        <strain evidence="3 4">SWB007</strain>
    </source>
</reference>
<keyword evidence="1" id="KW-0472">Membrane</keyword>
<sequence length="529" mass="57499">MIDRATISPTRLGLKSSFWVLAPLLVLAAIMLVPILADARPGGGQTYGGGGGGSSSSGGGGGSGDGELFGLLLWIAFEHPAIGIPLLLIAGVVYVVSKRGVGQDWDSGGGLGFDPGPRQRAPQAKLGDLRQIDPDFSTILFEDFVYRLYASAHEARNAPAKLDELAPYLDQRVREGLAARQPSGVPIRNVVVGALRVLRVQLPSWDASAAETQRRHPVTDEPESEVELEFEANVTAGGTESPAQGFYLWERWILRRPISVTTPSPERARSLACPNCGAPFRTADMQRCEYCQEVVTDGRFDWRVVAVQELRCEPKPPALTGDNAEAGTNLPTIYDPHLPQAWTSLASADPALIPGAIEQRAQLIYRELNAAWVARDLRSARGYLSDGMADYLRYWVEAYKREGLINKLEQMRVTGIQLVKITRDRWYDAATFRVFASGRDYTVRDTDGRHVSGNPSRDRAYSEYWTLIRGAGVRGAPRAGPADDAGCPNCGAPLAISMGGTCEHCSAHVSSGEFDWVLSKIEQDEVYGG</sequence>
<proteinExistence type="predicted"/>